<reference evidence="2" key="1">
    <citation type="journal article" date="2014" name="Front. Microbiol.">
        <title>High frequency of phylogenetically diverse reductive dehalogenase-homologous genes in deep subseafloor sedimentary metagenomes.</title>
        <authorList>
            <person name="Kawai M."/>
            <person name="Futagami T."/>
            <person name="Toyoda A."/>
            <person name="Takaki Y."/>
            <person name="Nishi S."/>
            <person name="Hori S."/>
            <person name="Arai W."/>
            <person name="Tsubouchi T."/>
            <person name="Morono Y."/>
            <person name="Uchiyama I."/>
            <person name="Ito T."/>
            <person name="Fujiyama A."/>
            <person name="Inagaki F."/>
            <person name="Takami H."/>
        </authorList>
    </citation>
    <scope>NUCLEOTIDE SEQUENCE</scope>
    <source>
        <strain evidence="2">Expedition CK06-06</strain>
    </source>
</reference>
<organism evidence="2">
    <name type="scientific">marine sediment metagenome</name>
    <dbReference type="NCBI Taxonomy" id="412755"/>
    <lineage>
        <taxon>unclassified sequences</taxon>
        <taxon>metagenomes</taxon>
        <taxon>ecological metagenomes</taxon>
    </lineage>
</organism>
<sequence>GENINEEDIFVTGNTVIDALLYSVEKVKKLKNDKGINKIKSIVHPRKDILLVTGHRRESFGQGFVNICHALK</sequence>
<feature type="non-terminal residue" evidence="2">
    <location>
        <position position="1"/>
    </location>
</feature>
<comment type="caution">
    <text evidence="2">The sequence shown here is derived from an EMBL/GenBank/DDBJ whole genome shotgun (WGS) entry which is preliminary data.</text>
</comment>
<evidence type="ECO:0000313" key="2">
    <source>
        <dbReference type="EMBL" id="GAH15740.1"/>
    </source>
</evidence>
<proteinExistence type="predicted"/>
<evidence type="ECO:0000259" key="1">
    <source>
        <dbReference type="Pfam" id="PF02350"/>
    </source>
</evidence>
<dbReference type="Gene3D" id="3.40.50.2000">
    <property type="entry name" value="Glycogen Phosphorylase B"/>
    <property type="match status" value="2"/>
</dbReference>
<dbReference type="SUPFAM" id="SSF53756">
    <property type="entry name" value="UDP-Glycosyltransferase/glycogen phosphorylase"/>
    <property type="match status" value="1"/>
</dbReference>
<accession>X1E5Q6</accession>
<dbReference type="EMBL" id="BART01036920">
    <property type="protein sequence ID" value="GAH15740.1"/>
    <property type="molecule type" value="Genomic_DNA"/>
</dbReference>
<dbReference type="InterPro" id="IPR003331">
    <property type="entry name" value="UDP_GlcNAc_Epimerase_2_dom"/>
</dbReference>
<gene>
    <name evidence="2" type="ORF">S01H4_62036</name>
</gene>
<dbReference type="Pfam" id="PF02350">
    <property type="entry name" value="Epimerase_2"/>
    <property type="match status" value="1"/>
</dbReference>
<name>X1E5Q6_9ZZZZ</name>
<protein>
    <recommendedName>
        <fullName evidence="1">UDP-N-acetylglucosamine 2-epimerase domain-containing protein</fullName>
    </recommendedName>
</protein>
<dbReference type="AlphaFoldDB" id="X1E5Q6"/>
<feature type="domain" description="UDP-N-acetylglucosamine 2-epimerase" evidence="1">
    <location>
        <begin position="2"/>
        <end position="72"/>
    </location>
</feature>